<accession>A0ABR2MTA5</accession>
<dbReference type="EMBL" id="JBBWWR010000005">
    <property type="protein sequence ID" value="KAK8967173.1"/>
    <property type="molecule type" value="Genomic_DNA"/>
</dbReference>
<dbReference type="PANTHER" id="PTHR48085">
    <property type="entry name" value="CADMIUM/ZINC-TRANSPORTING ATPASE HMA2-RELATED"/>
    <property type="match status" value="1"/>
</dbReference>
<organism evidence="2 3">
    <name type="scientific">Platanthera guangdongensis</name>
    <dbReference type="NCBI Taxonomy" id="2320717"/>
    <lineage>
        <taxon>Eukaryota</taxon>
        <taxon>Viridiplantae</taxon>
        <taxon>Streptophyta</taxon>
        <taxon>Embryophyta</taxon>
        <taxon>Tracheophyta</taxon>
        <taxon>Spermatophyta</taxon>
        <taxon>Magnoliopsida</taxon>
        <taxon>Liliopsida</taxon>
        <taxon>Asparagales</taxon>
        <taxon>Orchidaceae</taxon>
        <taxon>Orchidoideae</taxon>
        <taxon>Orchideae</taxon>
        <taxon>Orchidinae</taxon>
        <taxon>Platanthera</taxon>
    </lineage>
</organism>
<name>A0ABR2MTA5_9ASPA</name>
<sequence length="236" mass="25381">MKNHTASAEAAACVGIINPSSLSHPAHFSPPNLQKPEPEENTTRYFRVLSRFRRHPAISPAEKTIADSEHYPEPSSSGVFAFRQKVDLLRCSCCSTHSSSIFFAARIATGFSKPIVQMESPNDRRDNFATTRMSLLMSMVTQKAILAQTCEIIEAKDVEVNTLLAMKAGEVIPIDGIVVPQERSETECVSCRGFDLGVCVGGLARSPLAGVVLPVPTRRSPPVSPAHLARGAPAGG</sequence>
<comment type="caution">
    <text evidence="2">The sequence shown here is derived from an EMBL/GenBank/DDBJ whole genome shotgun (WGS) entry which is preliminary data.</text>
</comment>
<protein>
    <submittedName>
        <fullName evidence="2">Cadmium/zinc-transporting ATPase HMA4</fullName>
    </submittedName>
</protein>
<keyword evidence="3" id="KW-1185">Reference proteome</keyword>
<dbReference type="InterPro" id="IPR051014">
    <property type="entry name" value="Cation_Transport_ATPase_IB"/>
</dbReference>
<evidence type="ECO:0000313" key="2">
    <source>
        <dbReference type="EMBL" id="KAK8967173.1"/>
    </source>
</evidence>
<evidence type="ECO:0000256" key="1">
    <source>
        <dbReference type="ARBA" id="ARBA00006024"/>
    </source>
</evidence>
<dbReference type="PANTHER" id="PTHR48085:SF5">
    <property type="entry name" value="CADMIUM_ZINC-TRANSPORTING ATPASE HMA4-RELATED"/>
    <property type="match status" value="1"/>
</dbReference>
<reference evidence="2 3" key="1">
    <citation type="journal article" date="2022" name="Nat. Plants">
        <title>Genomes of leafy and leafless Platanthera orchids illuminate the evolution of mycoheterotrophy.</title>
        <authorList>
            <person name="Li M.H."/>
            <person name="Liu K.W."/>
            <person name="Li Z."/>
            <person name="Lu H.C."/>
            <person name="Ye Q.L."/>
            <person name="Zhang D."/>
            <person name="Wang J.Y."/>
            <person name="Li Y.F."/>
            <person name="Zhong Z.M."/>
            <person name="Liu X."/>
            <person name="Yu X."/>
            <person name="Liu D.K."/>
            <person name="Tu X.D."/>
            <person name="Liu B."/>
            <person name="Hao Y."/>
            <person name="Liao X.Y."/>
            <person name="Jiang Y.T."/>
            <person name="Sun W.H."/>
            <person name="Chen J."/>
            <person name="Chen Y.Q."/>
            <person name="Ai Y."/>
            <person name="Zhai J.W."/>
            <person name="Wu S.S."/>
            <person name="Zhou Z."/>
            <person name="Hsiao Y.Y."/>
            <person name="Wu W.L."/>
            <person name="Chen Y.Y."/>
            <person name="Lin Y.F."/>
            <person name="Hsu J.L."/>
            <person name="Li C.Y."/>
            <person name="Wang Z.W."/>
            <person name="Zhao X."/>
            <person name="Zhong W.Y."/>
            <person name="Ma X.K."/>
            <person name="Ma L."/>
            <person name="Huang J."/>
            <person name="Chen G.Z."/>
            <person name="Huang M.Z."/>
            <person name="Huang L."/>
            <person name="Peng D.H."/>
            <person name="Luo Y.B."/>
            <person name="Zou S.Q."/>
            <person name="Chen S.P."/>
            <person name="Lan S."/>
            <person name="Tsai W.C."/>
            <person name="Van de Peer Y."/>
            <person name="Liu Z.J."/>
        </authorList>
    </citation>
    <scope>NUCLEOTIDE SEQUENCE [LARGE SCALE GENOMIC DNA]</scope>
    <source>
        <strain evidence="2">Lor288</strain>
    </source>
</reference>
<dbReference type="Proteomes" id="UP001412067">
    <property type="component" value="Unassembled WGS sequence"/>
</dbReference>
<proteinExistence type="inferred from homology"/>
<comment type="similarity">
    <text evidence="1">Belongs to the cation transport ATPase (P-type) (TC 3.A.3) family. Type IB subfamily.</text>
</comment>
<evidence type="ECO:0000313" key="3">
    <source>
        <dbReference type="Proteomes" id="UP001412067"/>
    </source>
</evidence>
<gene>
    <name evidence="2" type="primary">HMA4</name>
    <name evidence="2" type="ORF">KSP40_PGU001212</name>
</gene>